<feature type="transmembrane region" description="Helical" evidence="6">
    <location>
        <begin position="35"/>
        <end position="57"/>
    </location>
</feature>
<dbReference type="Proteomes" id="UP000272400">
    <property type="component" value="Unassembled WGS sequence"/>
</dbReference>
<gene>
    <name evidence="8" type="ORF">EDD29_1186</name>
</gene>
<feature type="domain" description="GtrA/DPMS transmembrane" evidence="7">
    <location>
        <begin position="13"/>
        <end position="131"/>
    </location>
</feature>
<evidence type="ECO:0000313" key="9">
    <source>
        <dbReference type="Proteomes" id="UP000272400"/>
    </source>
</evidence>
<keyword evidence="9" id="KW-1185">Reference proteome</keyword>
<accession>A0A3N1CQV1</accession>
<evidence type="ECO:0000256" key="3">
    <source>
        <dbReference type="ARBA" id="ARBA00022692"/>
    </source>
</evidence>
<comment type="caution">
    <text evidence="8">The sequence shown here is derived from an EMBL/GenBank/DDBJ whole genome shotgun (WGS) entry which is preliminary data.</text>
</comment>
<feature type="transmembrane region" description="Helical" evidence="6">
    <location>
        <begin position="77"/>
        <end position="99"/>
    </location>
</feature>
<dbReference type="Pfam" id="PF04138">
    <property type="entry name" value="GtrA_DPMS_TM"/>
    <property type="match status" value="1"/>
</dbReference>
<dbReference type="PANTHER" id="PTHR38459:SF1">
    <property type="entry name" value="PROPHAGE BACTOPRENOL-LINKED GLUCOSE TRANSLOCASE HOMOLOG"/>
    <property type="match status" value="1"/>
</dbReference>
<sequence length="149" mass="16329">MDRYRNLLGELARFGGVGVICVAINYLLFNVLMGYGLGALTANSLAMVVSTTVGFLASRYWTFRHIRTAGVAREYTLFFVMNGVGYVITQAVLAIAAAMSLDGKLWSNIALTLGIGLATIFRYWGYKRWVFVGGETEVASAEQSPLVQR</sequence>
<dbReference type="EMBL" id="RJKE01000001">
    <property type="protein sequence ID" value="ROO83679.1"/>
    <property type="molecule type" value="Genomic_DNA"/>
</dbReference>
<dbReference type="OrthoDB" id="9807815at2"/>
<evidence type="ECO:0000256" key="5">
    <source>
        <dbReference type="ARBA" id="ARBA00023136"/>
    </source>
</evidence>
<dbReference type="PANTHER" id="PTHR38459">
    <property type="entry name" value="PROPHAGE BACTOPRENOL-LINKED GLUCOSE TRANSLOCASE HOMOLOG"/>
    <property type="match status" value="1"/>
</dbReference>
<reference evidence="8 9" key="1">
    <citation type="submission" date="2018-11" db="EMBL/GenBank/DDBJ databases">
        <title>Sequencing the genomes of 1000 actinobacteria strains.</title>
        <authorList>
            <person name="Klenk H.-P."/>
        </authorList>
    </citation>
    <scope>NUCLEOTIDE SEQUENCE [LARGE SCALE GENOMIC DNA]</scope>
    <source>
        <strain evidence="8 9">DSM 44254</strain>
    </source>
</reference>
<dbReference type="RefSeq" id="WP_123663015.1">
    <property type="nucleotide sequence ID" value="NZ_RJKE01000001.1"/>
</dbReference>
<organism evidence="8 9">
    <name type="scientific">Actinocorallia herbida</name>
    <dbReference type="NCBI Taxonomy" id="58109"/>
    <lineage>
        <taxon>Bacteria</taxon>
        <taxon>Bacillati</taxon>
        <taxon>Actinomycetota</taxon>
        <taxon>Actinomycetes</taxon>
        <taxon>Streptosporangiales</taxon>
        <taxon>Thermomonosporaceae</taxon>
        <taxon>Actinocorallia</taxon>
    </lineage>
</organism>
<proteinExistence type="inferred from homology"/>
<dbReference type="InterPro" id="IPR051401">
    <property type="entry name" value="GtrA_CellWall_Glycosyl"/>
</dbReference>
<evidence type="ECO:0000256" key="1">
    <source>
        <dbReference type="ARBA" id="ARBA00004141"/>
    </source>
</evidence>
<keyword evidence="3 6" id="KW-0812">Transmembrane</keyword>
<dbReference type="AlphaFoldDB" id="A0A3N1CQV1"/>
<feature type="transmembrane region" description="Helical" evidence="6">
    <location>
        <begin position="105"/>
        <end position="124"/>
    </location>
</feature>
<evidence type="ECO:0000256" key="2">
    <source>
        <dbReference type="ARBA" id="ARBA00009399"/>
    </source>
</evidence>
<evidence type="ECO:0000256" key="6">
    <source>
        <dbReference type="SAM" id="Phobius"/>
    </source>
</evidence>
<comment type="subcellular location">
    <subcellularLocation>
        <location evidence="1">Membrane</location>
        <topology evidence="1">Multi-pass membrane protein</topology>
    </subcellularLocation>
</comment>
<keyword evidence="5 6" id="KW-0472">Membrane</keyword>
<dbReference type="GO" id="GO:0000271">
    <property type="term" value="P:polysaccharide biosynthetic process"/>
    <property type="evidence" value="ECO:0007669"/>
    <property type="project" value="InterPro"/>
</dbReference>
<evidence type="ECO:0000313" key="8">
    <source>
        <dbReference type="EMBL" id="ROO83679.1"/>
    </source>
</evidence>
<dbReference type="GO" id="GO:0005886">
    <property type="term" value="C:plasma membrane"/>
    <property type="evidence" value="ECO:0007669"/>
    <property type="project" value="TreeGrafter"/>
</dbReference>
<comment type="similarity">
    <text evidence="2">Belongs to the GtrA family.</text>
</comment>
<evidence type="ECO:0000256" key="4">
    <source>
        <dbReference type="ARBA" id="ARBA00022989"/>
    </source>
</evidence>
<name>A0A3N1CQV1_9ACTN</name>
<evidence type="ECO:0000259" key="7">
    <source>
        <dbReference type="Pfam" id="PF04138"/>
    </source>
</evidence>
<feature type="transmembrane region" description="Helical" evidence="6">
    <location>
        <begin position="12"/>
        <end position="29"/>
    </location>
</feature>
<dbReference type="InterPro" id="IPR007267">
    <property type="entry name" value="GtrA_DPMS_TM"/>
</dbReference>
<protein>
    <submittedName>
        <fullName evidence="8">Putative flippase GtrA</fullName>
    </submittedName>
</protein>
<keyword evidence="4 6" id="KW-1133">Transmembrane helix</keyword>